<organism evidence="1 2">
    <name type="scientific">Fusarium venenatum</name>
    <dbReference type="NCBI Taxonomy" id="56646"/>
    <lineage>
        <taxon>Eukaryota</taxon>
        <taxon>Fungi</taxon>
        <taxon>Dikarya</taxon>
        <taxon>Ascomycota</taxon>
        <taxon>Pezizomycotina</taxon>
        <taxon>Sordariomycetes</taxon>
        <taxon>Hypocreomycetidae</taxon>
        <taxon>Hypocreales</taxon>
        <taxon>Nectriaceae</taxon>
        <taxon>Fusarium</taxon>
    </lineage>
</organism>
<evidence type="ECO:0000313" key="1">
    <source>
        <dbReference type="EMBL" id="CEI39146.1"/>
    </source>
</evidence>
<evidence type="ECO:0000313" key="2">
    <source>
        <dbReference type="Proteomes" id="UP000245910"/>
    </source>
</evidence>
<dbReference type="EMBL" id="LN649232">
    <property type="protein sequence ID" value="CEI39146.1"/>
    <property type="molecule type" value="Genomic_DNA"/>
</dbReference>
<keyword evidence="2" id="KW-1185">Reference proteome</keyword>
<accession>A0A2L2SNK5</accession>
<name>A0A2L2SNK5_9HYPO</name>
<proteinExistence type="predicted"/>
<sequence>MLKNGSVLAKLGGSRVFKWPVFDLASSIRPRIMDNTIVKCTVFVGCESIKASWNWKREADDLTVGFCSIRLILDLLYYHHRSTTNNDIVDTSTASFSQDQHLIKALRRPCTSKRVSAPTPRLSSFPARLGVLLITVKNQDSGQGLALGQDRVTPGTVLEEEGRDYRLLTFDSSELQMLPVKLTAAQGQSRSEAGVQAHGC</sequence>
<dbReference type="AlphaFoldDB" id="A0A2L2SNK5"/>
<protein>
    <submittedName>
        <fullName evidence="1">Uncharacterized protein</fullName>
    </submittedName>
</protein>
<reference evidence="2" key="1">
    <citation type="submission" date="2014-10" db="EMBL/GenBank/DDBJ databases">
        <authorList>
            <person name="King R."/>
        </authorList>
    </citation>
    <scope>NUCLEOTIDE SEQUENCE [LARGE SCALE GENOMIC DNA]</scope>
    <source>
        <strain evidence="2">A3/5</strain>
    </source>
</reference>
<dbReference type="Proteomes" id="UP000245910">
    <property type="component" value="Chromosome IIII"/>
</dbReference>